<feature type="region of interest" description="Disordered" evidence="1">
    <location>
        <begin position="107"/>
        <end position="131"/>
    </location>
</feature>
<organism evidence="2 3">
    <name type="scientific">Fusarium oxysporum NRRL 32931</name>
    <dbReference type="NCBI Taxonomy" id="660029"/>
    <lineage>
        <taxon>Eukaryota</taxon>
        <taxon>Fungi</taxon>
        <taxon>Dikarya</taxon>
        <taxon>Ascomycota</taxon>
        <taxon>Pezizomycotina</taxon>
        <taxon>Sordariomycetes</taxon>
        <taxon>Hypocreomycetidae</taxon>
        <taxon>Hypocreales</taxon>
        <taxon>Nectriaceae</taxon>
        <taxon>Fusarium</taxon>
        <taxon>Fusarium oxysporum species complex</taxon>
    </lineage>
</organism>
<reference evidence="2 3" key="1">
    <citation type="submission" date="2011-06" db="EMBL/GenBank/DDBJ databases">
        <title>The Genome Sequence of Fusarium oxysporum FOSC 3-a.</title>
        <authorList>
            <consortium name="The Broad Institute Genome Sequencing Platform"/>
            <person name="Ma L.-J."/>
            <person name="Gale L.R."/>
            <person name="Schwartz D.C."/>
            <person name="Zhou S."/>
            <person name="Corby-Kistler H."/>
            <person name="Young S.K."/>
            <person name="Zeng Q."/>
            <person name="Gargeya S."/>
            <person name="Fitzgerald M."/>
            <person name="Haas B."/>
            <person name="Abouelleil A."/>
            <person name="Alvarado L."/>
            <person name="Arachchi H.M."/>
            <person name="Berlin A."/>
            <person name="Brown A."/>
            <person name="Chapman S.B."/>
            <person name="Chen Z."/>
            <person name="Dunbar C."/>
            <person name="Freedman E."/>
            <person name="Gearin G."/>
            <person name="Gellesch M."/>
            <person name="Goldberg J."/>
            <person name="Griggs A."/>
            <person name="Gujja S."/>
            <person name="Heiman D."/>
            <person name="Howarth C."/>
            <person name="Larson L."/>
            <person name="Lui A."/>
            <person name="MacDonald P.J.P."/>
            <person name="Mehta T."/>
            <person name="Montmayeur A."/>
            <person name="Murphy C."/>
            <person name="Neiman D."/>
            <person name="Pearson M."/>
            <person name="Priest M."/>
            <person name="Roberts A."/>
            <person name="Saif S."/>
            <person name="Shea T."/>
            <person name="Shenoy N."/>
            <person name="Sisk P."/>
            <person name="Stolte C."/>
            <person name="Sykes S."/>
            <person name="Wortman J."/>
            <person name="Nusbaum C."/>
            <person name="Birren B."/>
        </authorList>
    </citation>
    <scope>NUCLEOTIDE SEQUENCE [LARGE SCALE GENOMIC DNA]</scope>
    <source>
        <strain evidence="3">FOSC 3-a</strain>
    </source>
</reference>
<protein>
    <submittedName>
        <fullName evidence="2">Uncharacterized protein</fullName>
    </submittedName>
</protein>
<accession>W9IVV8</accession>
<dbReference type="HOGENOM" id="CLU_1992737_0_0_1"/>
<evidence type="ECO:0000256" key="1">
    <source>
        <dbReference type="SAM" id="MobiDB-lite"/>
    </source>
</evidence>
<name>W9IVV8_FUSOX</name>
<evidence type="ECO:0000313" key="3">
    <source>
        <dbReference type="Proteomes" id="UP000030753"/>
    </source>
</evidence>
<dbReference type="OrthoDB" id="10473751at2759"/>
<dbReference type="AlphaFoldDB" id="W9IVV8"/>
<gene>
    <name evidence="2" type="ORF">FOYG_02265</name>
</gene>
<dbReference type="Proteomes" id="UP000030753">
    <property type="component" value="Unassembled WGS sequence"/>
</dbReference>
<sequence length="155" mass="17579">MDSLVKFVGNGEIEAGEAKQYAEKIPTCHDLEKNSQFAEGEYDAESVTTISSEIQQPHFMEDDLDAEDISTICHDTQENFHFAEGEHDAEPDFKEANQDAENICREVQNRTEENDFTGTEKGADEEGDSERDKIMAWMEKAEEVTNKIAKVRVVR</sequence>
<evidence type="ECO:0000313" key="2">
    <source>
        <dbReference type="EMBL" id="EWY97425.1"/>
    </source>
</evidence>
<dbReference type="EMBL" id="JH717840">
    <property type="protein sequence ID" value="EWY97425.1"/>
    <property type="molecule type" value="Genomic_DNA"/>
</dbReference>
<proteinExistence type="predicted"/>